<dbReference type="Proteomes" id="UP000245697">
    <property type="component" value="Unassembled WGS sequence"/>
</dbReference>
<dbReference type="RefSeq" id="WP_109596844.1">
    <property type="nucleotide sequence ID" value="NZ_BONA01000029.1"/>
</dbReference>
<name>A0A316FCZ1_9ACTN</name>
<reference evidence="1 2" key="1">
    <citation type="submission" date="2018-05" db="EMBL/GenBank/DDBJ databases">
        <title>Genomic Encyclopedia of Archaeal and Bacterial Type Strains, Phase II (KMG-II): from individual species to whole genera.</title>
        <authorList>
            <person name="Goeker M."/>
        </authorList>
    </citation>
    <scope>NUCLEOTIDE SEQUENCE [LARGE SCALE GENOMIC DNA]</scope>
    <source>
        <strain evidence="1 2">DSM 45184</strain>
    </source>
</reference>
<dbReference type="AlphaFoldDB" id="A0A316FCZ1"/>
<gene>
    <name evidence="1" type="ORF">BC793_112223</name>
</gene>
<evidence type="ECO:0000313" key="1">
    <source>
        <dbReference type="EMBL" id="PWK44347.1"/>
    </source>
</evidence>
<evidence type="ECO:0000313" key="2">
    <source>
        <dbReference type="Proteomes" id="UP000245697"/>
    </source>
</evidence>
<evidence type="ECO:0008006" key="3">
    <source>
        <dbReference type="Google" id="ProtNLM"/>
    </source>
</evidence>
<dbReference type="EMBL" id="QGGR01000012">
    <property type="protein sequence ID" value="PWK44347.1"/>
    <property type="molecule type" value="Genomic_DNA"/>
</dbReference>
<protein>
    <recommendedName>
        <fullName evidence="3">Secreted protein</fullName>
    </recommendedName>
</protein>
<organism evidence="1 2">
    <name type="scientific">Actinoplanes xinjiangensis</name>
    <dbReference type="NCBI Taxonomy" id="512350"/>
    <lineage>
        <taxon>Bacteria</taxon>
        <taxon>Bacillati</taxon>
        <taxon>Actinomycetota</taxon>
        <taxon>Actinomycetes</taxon>
        <taxon>Micromonosporales</taxon>
        <taxon>Micromonosporaceae</taxon>
        <taxon>Actinoplanes</taxon>
    </lineage>
</organism>
<keyword evidence="2" id="KW-1185">Reference proteome</keyword>
<comment type="caution">
    <text evidence="1">The sequence shown here is derived from an EMBL/GenBank/DDBJ whole genome shotgun (WGS) entry which is preliminary data.</text>
</comment>
<dbReference type="OrthoDB" id="5124141at2"/>
<sequence length="174" mass="18939">MIPVWLLDVDGVLNAYRAGWWHSRPTLVQAWSEADAYSYRIRYEPRLVAAVRTVHEQGLAEVTWCTTWCSDADAIEDALGLPALPRAFTAPVKGAEACAAKIDAARRVVAAGRPLVWTDDAEVGHHADECAAWTAAGKALTIAPDESRGLRPGDVRRIRAYLGGEPVPPLRSVD</sequence>
<accession>A0A316FCZ1</accession>
<proteinExistence type="predicted"/>